<sequence>MSTVQEQGPPNEHTRLLATLEQEEDEETMSSAIFWKIGALYGATAVGLGAFGAHGLKRHISDPQRVANWSTAAQYQLIHAVALLVARSNPVASTLFTAGMTMFSGSIYALVLDPDRFKPLGPVTPLGGLCLIAGWLALGFTRGGSRRWPRF</sequence>
<keyword evidence="4 5" id="KW-0472">Membrane</keyword>
<dbReference type="Proteomes" id="UP001303473">
    <property type="component" value="Unassembled WGS sequence"/>
</dbReference>
<dbReference type="AlphaFoldDB" id="A0AAN6RYG0"/>
<keyword evidence="2 5" id="KW-0812">Transmembrane</keyword>
<dbReference type="GO" id="GO:0016020">
    <property type="term" value="C:membrane"/>
    <property type="evidence" value="ECO:0007669"/>
    <property type="project" value="UniProtKB-SubCell"/>
</dbReference>
<evidence type="ECO:0000313" key="6">
    <source>
        <dbReference type="EMBL" id="KAK3934517.1"/>
    </source>
</evidence>
<evidence type="ECO:0000256" key="4">
    <source>
        <dbReference type="ARBA" id="ARBA00023136"/>
    </source>
</evidence>
<gene>
    <name evidence="6" type="ORF">QBC46DRAFT_399529</name>
</gene>
<dbReference type="EMBL" id="MU853982">
    <property type="protein sequence ID" value="KAK3934517.1"/>
    <property type="molecule type" value="Genomic_DNA"/>
</dbReference>
<evidence type="ECO:0000256" key="2">
    <source>
        <dbReference type="ARBA" id="ARBA00022692"/>
    </source>
</evidence>
<reference evidence="7" key="1">
    <citation type="journal article" date="2023" name="Mol. Phylogenet. Evol.">
        <title>Genome-scale phylogeny and comparative genomics of the fungal order Sordariales.</title>
        <authorList>
            <person name="Hensen N."/>
            <person name="Bonometti L."/>
            <person name="Westerberg I."/>
            <person name="Brannstrom I.O."/>
            <person name="Guillou S."/>
            <person name="Cros-Aarteil S."/>
            <person name="Calhoun S."/>
            <person name="Haridas S."/>
            <person name="Kuo A."/>
            <person name="Mondo S."/>
            <person name="Pangilinan J."/>
            <person name="Riley R."/>
            <person name="LaButti K."/>
            <person name="Andreopoulos B."/>
            <person name="Lipzen A."/>
            <person name="Chen C."/>
            <person name="Yan M."/>
            <person name="Daum C."/>
            <person name="Ng V."/>
            <person name="Clum A."/>
            <person name="Steindorff A."/>
            <person name="Ohm R.A."/>
            <person name="Martin F."/>
            <person name="Silar P."/>
            <person name="Natvig D.O."/>
            <person name="Lalanne C."/>
            <person name="Gautier V."/>
            <person name="Ament-Velasquez S.L."/>
            <person name="Kruys A."/>
            <person name="Hutchinson M.I."/>
            <person name="Powell A.J."/>
            <person name="Barry K."/>
            <person name="Miller A.N."/>
            <person name="Grigoriev I.V."/>
            <person name="Debuchy R."/>
            <person name="Gladieux P."/>
            <person name="Hiltunen Thoren M."/>
            <person name="Johannesson H."/>
        </authorList>
    </citation>
    <scope>NUCLEOTIDE SEQUENCE [LARGE SCALE GENOMIC DNA]</scope>
    <source>
        <strain evidence="7">CBS 340.73</strain>
    </source>
</reference>
<evidence type="ECO:0000313" key="7">
    <source>
        <dbReference type="Proteomes" id="UP001303473"/>
    </source>
</evidence>
<feature type="transmembrane region" description="Helical" evidence="5">
    <location>
        <begin position="123"/>
        <end position="141"/>
    </location>
</feature>
<protein>
    <submittedName>
        <fullName evidence="6">Uncharacterized protein</fullName>
    </submittedName>
</protein>
<proteinExistence type="predicted"/>
<evidence type="ECO:0000256" key="1">
    <source>
        <dbReference type="ARBA" id="ARBA00004141"/>
    </source>
</evidence>
<comment type="caution">
    <text evidence="6">The sequence shown here is derived from an EMBL/GenBank/DDBJ whole genome shotgun (WGS) entry which is preliminary data.</text>
</comment>
<feature type="transmembrane region" description="Helical" evidence="5">
    <location>
        <begin position="33"/>
        <end position="56"/>
    </location>
</feature>
<organism evidence="6 7">
    <name type="scientific">Diplogelasinospora grovesii</name>
    <dbReference type="NCBI Taxonomy" id="303347"/>
    <lineage>
        <taxon>Eukaryota</taxon>
        <taxon>Fungi</taxon>
        <taxon>Dikarya</taxon>
        <taxon>Ascomycota</taxon>
        <taxon>Pezizomycotina</taxon>
        <taxon>Sordariomycetes</taxon>
        <taxon>Sordariomycetidae</taxon>
        <taxon>Sordariales</taxon>
        <taxon>Diplogelasinosporaceae</taxon>
        <taxon>Diplogelasinospora</taxon>
    </lineage>
</organism>
<accession>A0AAN6RYG0</accession>
<keyword evidence="7" id="KW-1185">Reference proteome</keyword>
<comment type="subcellular location">
    <subcellularLocation>
        <location evidence="1">Membrane</location>
        <topology evidence="1">Multi-pass membrane protein</topology>
    </subcellularLocation>
</comment>
<evidence type="ECO:0000256" key="5">
    <source>
        <dbReference type="SAM" id="Phobius"/>
    </source>
</evidence>
<evidence type="ECO:0000256" key="3">
    <source>
        <dbReference type="ARBA" id="ARBA00022989"/>
    </source>
</evidence>
<dbReference type="PANTHER" id="PTHR43461">
    <property type="entry name" value="TRANSMEMBRANE PROTEIN 256"/>
    <property type="match status" value="1"/>
</dbReference>
<dbReference type="PANTHER" id="PTHR43461:SF1">
    <property type="entry name" value="TRANSMEMBRANE PROTEIN 256"/>
    <property type="match status" value="1"/>
</dbReference>
<keyword evidence="3 5" id="KW-1133">Transmembrane helix</keyword>
<dbReference type="InterPro" id="IPR006696">
    <property type="entry name" value="DUF423"/>
</dbReference>
<dbReference type="Pfam" id="PF04241">
    <property type="entry name" value="DUF423"/>
    <property type="match status" value="1"/>
</dbReference>
<name>A0AAN6RYG0_9PEZI</name>